<organism evidence="3 4">
    <name type="scientific">Penicillium expansum</name>
    <name type="common">Blue mold rot fungus</name>
    <dbReference type="NCBI Taxonomy" id="27334"/>
    <lineage>
        <taxon>Eukaryota</taxon>
        <taxon>Fungi</taxon>
        <taxon>Dikarya</taxon>
        <taxon>Ascomycota</taxon>
        <taxon>Pezizomycotina</taxon>
        <taxon>Eurotiomycetes</taxon>
        <taxon>Eurotiomycetidae</taxon>
        <taxon>Eurotiales</taxon>
        <taxon>Aspergillaceae</taxon>
        <taxon>Penicillium</taxon>
    </lineage>
</organism>
<dbReference type="Gene3D" id="1.10.510.10">
    <property type="entry name" value="Transferase(Phosphotransferase) domain 1"/>
    <property type="match status" value="1"/>
</dbReference>
<feature type="compositionally biased region" description="Basic and acidic residues" evidence="1">
    <location>
        <begin position="1"/>
        <end position="20"/>
    </location>
</feature>
<dbReference type="GO" id="GO:0004672">
    <property type="term" value="F:protein kinase activity"/>
    <property type="evidence" value="ECO:0007669"/>
    <property type="project" value="InterPro"/>
</dbReference>
<feature type="region of interest" description="Disordered" evidence="1">
    <location>
        <begin position="769"/>
        <end position="788"/>
    </location>
</feature>
<dbReference type="STRING" id="27334.A0A0A2J5Y4"/>
<dbReference type="SUPFAM" id="SSF56112">
    <property type="entry name" value="Protein kinase-like (PK-like)"/>
    <property type="match status" value="1"/>
</dbReference>
<evidence type="ECO:0000313" key="4">
    <source>
        <dbReference type="Proteomes" id="UP000030143"/>
    </source>
</evidence>
<dbReference type="AlphaFoldDB" id="A0A0A2J5Y4"/>
<dbReference type="GO" id="GO:0005524">
    <property type="term" value="F:ATP binding"/>
    <property type="evidence" value="ECO:0007669"/>
    <property type="project" value="InterPro"/>
</dbReference>
<proteinExistence type="predicted"/>
<dbReference type="PROSITE" id="PS50011">
    <property type="entry name" value="PROTEIN_KINASE_DOM"/>
    <property type="match status" value="1"/>
</dbReference>
<sequence>MSQYPEDSRVTRFPRSEDVRAVTGWQQPAKNGFAPNQPYQEKLSVNYSTEILPPKRSMPPLPVEERLPQASNSLGKRQATAFCKESSPWITNQKFAILGTSGTTYLSQRLTSSRDIVIIREHMISESGITQTLIPTSHMNVVKLKEAFVDNGLAYIVYEQMEISLPRLRSSVKLYNAEIATICKETLKGLLYIHQTLRVTYTGFLYKNIFFDRSGSVKIGNIGPSLMANSKPSPRSNAGSVGNLLLHIMQPGTMCRNPEEASLINPENWDKSIVEFQKSTEDLSIEQLLEEGEPRLINLPEGISIKLLHGEHRMRAAEQFLEPSERWWVVMLYTTELDQSTQNAIREEYSHQLKFTDGDIYRSICLHARRQDPSRVKKWEARLSPKKRKLVSLLNKPLHHPIRDGLNRNLPFVGLWDVLEIGALSRILPLHCPQEFGHYLCRIHEIWSFILHDSHLYGLLDPRTVSLLETLSPEASHDASLIIRLMDIRDIFPGIENLITREEIKKRILQVKGRILSFYTFFDDWKYMEALVKSVRPLLPLSQNSLRDEFYSHFVGKRHSSNGIKIQTGEHRYRTCHDSLVQQKFLAYLMMFLAAMRDFPILSQIAPRKSKGEKKPSIEGSPEERQSSLAQLAVEIGFKSNEIERLLAADPDIAAARSFLRRSRPLDRYAVDEKYAIALSSRIGKELKNLATPISSKSPPEFSCQLDRIPKEFRCGIPDNRSYKNDREHLYIDVIYNYNPIPRSNLTSLAFQRDIFVSYFGIITIPGTSQRSDSADGGTKGPEDPYSPEIEHSVVIEEAHSSGEVPSQPDAENNSSVISAVQDEEDYFLNYAQKNTSPIGSSVYGESQSECYSRPMSNFPGYIRSIEAAIWPHNQLSESPQNEADEGNAQLNLREIQLALGFEKSLAKTMNEFHSLEDGTRPSDAAREFLSSSAMIVVFMWKEESYIKFQPIPGQRWIFEETMNSLADCDYQFIWIDKENVVVNDLGDIWAVGLEARLVFAGPKMDYADEESLESFLAWIDNQRAM</sequence>
<name>A0A0A2J5Y4_PENEN</name>
<dbReference type="VEuPathDB" id="FungiDB:PEXP_107480"/>
<evidence type="ECO:0000313" key="3">
    <source>
        <dbReference type="EMBL" id="KGO50098.1"/>
    </source>
</evidence>
<evidence type="ECO:0000256" key="1">
    <source>
        <dbReference type="SAM" id="MobiDB-lite"/>
    </source>
</evidence>
<dbReference type="RefSeq" id="XP_016593385.1">
    <property type="nucleotide sequence ID" value="XM_016742843.1"/>
</dbReference>
<dbReference type="InterPro" id="IPR011009">
    <property type="entry name" value="Kinase-like_dom_sf"/>
</dbReference>
<feature type="region of interest" description="Disordered" evidence="1">
    <location>
        <begin position="1"/>
        <end position="38"/>
    </location>
</feature>
<feature type="domain" description="Protein kinase" evidence="2">
    <location>
        <begin position="68"/>
        <end position="403"/>
    </location>
</feature>
<comment type="caution">
    <text evidence="3">The sequence shown here is derived from an EMBL/GenBank/DDBJ whole genome shotgun (WGS) entry which is preliminary data.</text>
</comment>
<dbReference type="InterPro" id="IPR022198">
    <property type="entry name" value="DUF3723"/>
</dbReference>
<dbReference type="EMBL" id="JQFZ01000356">
    <property type="protein sequence ID" value="KGO50098.1"/>
    <property type="molecule type" value="Genomic_DNA"/>
</dbReference>
<dbReference type="HOGENOM" id="CLU_295125_0_0_1"/>
<evidence type="ECO:0000259" key="2">
    <source>
        <dbReference type="PROSITE" id="PS50011"/>
    </source>
</evidence>
<reference evidence="3 4" key="1">
    <citation type="journal article" date="2015" name="Mol. Plant Microbe Interact.">
        <title>Genome, transcriptome, and functional analyses of Penicillium expansum provide new insights into secondary metabolism and pathogenicity.</title>
        <authorList>
            <person name="Ballester A.R."/>
            <person name="Marcet-Houben M."/>
            <person name="Levin E."/>
            <person name="Sela N."/>
            <person name="Selma-Lazaro C."/>
            <person name="Carmona L."/>
            <person name="Wisniewski M."/>
            <person name="Droby S."/>
            <person name="Gonzalez-Candelas L."/>
            <person name="Gabaldon T."/>
        </authorList>
    </citation>
    <scope>NUCLEOTIDE SEQUENCE [LARGE SCALE GENOMIC DNA]</scope>
    <source>
        <strain evidence="3 4">MD-8</strain>
    </source>
</reference>
<keyword evidence="4" id="KW-1185">Reference proteome</keyword>
<dbReference type="Pfam" id="PF12520">
    <property type="entry name" value="DUF3723"/>
    <property type="match status" value="1"/>
</dbReference>
<gene>
    <name evidence="3" type="ORF">PEX2_055690</name>
</gene>
<dbReference type="VEuPathDB" id="FungiDB:PEXP_107490"/>
<dbReference type="Pfam" id="PF00069">
    <property type="entry name" value="Pkinase"/>
    <property type="match status" value="1"/>
</dbReference>
<protein>
    <recommendedName>
        <fullName evidence="2">Protein kinase domain-containing protein</fullName>
    </recommendedName>
</protein>
<dbReference type="Proteomes" id="UP000030143">
    <property type="component" value="Unassembled WGS sequence"/>
</dbReference>
<dbReference type="InterPro" id="IPR000719">
    <property type="entry name" value="Prot_kinase_dom"/>
</dbReference>
<accession>A0A0A2J5Y4</accession>
<dbReference type="GeneID" id="27678262"/>